<feature type="region of interest" description="Disordered" evidence="1">
    <location>
        <begin position="298"/>
        <end position="355"/>
    </location>
</feature>
<dbReference type="Proteomes" id="UP001432209">
    <property type="component" value="Chromosome"/>
</dbReference>
<proteinExistence type="predicted"/>
<evidence type="ECO:0000256" key="1">
    <source>
        <dbReference type="SAM" id="MobiDB-lite"/>
    </source>
</evidence>
<name>A0ABZ2A6E5_STRNV</name>
<protein>
    <recommendedName>
        <fullName evidence="4">PE-PPE domain-containing protein</fullName>
    </recommendedName>
</protein>
<feature type="compositionally biased region" description="Polar residues" evidence="1">
    <location>
        <begin position="345"/>
        <end position="355"/>
    </location>
</feature>
<dbReference type="EMBL" id="CP109495">
    <property type="protein sequence ID" value="WUX54285.1"/>
    <property type="molecule type" value="Genomic_DNA"/>
</dbReference>
<evidence type="ECO:0000313" key="3">
    <source>
        <dbReference type="Proteomes" id="UP001432209"/>
    </source>
</evidence>
<dbReference type="RefSeq" id="WP_329077908.1">
    <property type="nucleotide sequence ID" value="NZ_CP109495.1"/>
</dbReference>
<organism evidence="2 3">
    <name type="scientific">Streptomyces niveus</name>
    <name type="common">Streptomyces spheroides</name>
    <dbReference type="NCBI Taxonomy" id="193462"/>
    <lineage>
        <taxon>Bacteria</taxon>
        <taxon>Bacillati</taxon>
        <taxon>Actinomycetota</taxon>
        <taxon>Actinomycetes</taxon>
        <taxon>Kitasatosporales</taxon>
        <taxon>Streptomycetaceae</taxon>
        <taxon>Streptomyces</taxon>
    </lineage>
</organism>
<reference evidence="2" key="1">
    <citation type="submission" date="2022-10" db="EMBL/GenBank/DDBJ databases">
        <title>The complete genomes of actinobacterial strains from the NBC collection.</title>
        <authorList>
            <person name="Joergensen T.S."/>
            <person name="Alvarez Arevalo M."/>
            <person name="Sterndorff E.B."/>
            <person name="Faurdal D."/>
            <person name="Vuksanovic O."/>
            <person name="Mourched A.-S."/>
            <person name="Charusanti P."/>
            <person name="Shaw S."/>
            <person name="Blin K."/>
            <person name="Weber T."/>
        </authorList>
    </citation>
    <scope>NUCLEOTIDE SEQUENCE</scope>
    <source>
        <strain evidence="2">NBC_01432</strain>
    </source>
</reference>
<keyword evidence="3" id="KW-1185">Reference proteome</keyword>
<sequence>MPNKNLTQRVKLPNLKLPDFKLTWKSSLETTWQTIGELPWKTIAEILGKSGLEGAPHAIQAGGILAESDLVYAVGVGANGDVGAKAALEEIIRWRQGRGEPELNLYKVGAGLVNIAGLGAYAASGVGAVSPAVGGAGAQLAGMAYLVIEGSSKDPARAKVSLARRAMDAGREGYSYLVQGYGTGILNKDVYAAGLGLNGLVGAQAFADEFGNLVRTFKGPDENSPKPNYGKMFGGFLNMAGAVGYAVGSSRVIHDVVPHKYVQLMRGISAAVEAVSYGVIIGSEASARAMAAHVTPERRPGVPLLPTHRPAPVPPVDARTVSALVPTRPAPSASPARQRPPAVQLPSSSRNAHRR</sequence>
<evidence type="ECO:0000313" key="2">
    <source>
        <dbReference type="EMBL" id="WUX54285.1"/>
    </source>
</evidence>
<accession>A0ABZ2A6E5</accession>
<gene>
    <name evidence="2" type="ORF">OG442_23535</name>
</gene>
<feature type="compositionally biased region" description="Low complexity" evidence="1">
    <location>
        <begin position="325"/>
        <end position="344"/>
    </location>
</feature>
<evidence type="ECO:0008006" key="4">
    <source>
        <dbReference type="Google" id="ProtNLM"/>
    </source>
</evidence>